<feature type="compositionally biased region" description="Basic and acidic residues" evidence="18">
    <location>
        <begin position="934"/>
        <end position="945"/>
    </location>
</feature>
<evidence type="ECO:0000313" key="22">
    <source>
        <dbReference type="EMBL" id="KAK4744528.1"/>
    </source>
</evidence>
<feature type="compositionally biased region" description="Low complexity" evidence="18">
    <location>
        <begin position="913"/>
        <end position="924"/>
    </location>
</feature>
<evidence type="ECO:0000256" key="1">
    <source>
        <dbReference type="ARBA" id="ARBA00004479"/>
    </source>
</evidence>
<dbReference type="FunFam" id="3.80.10.10:FF:000363">
    <property type="entry name" value="Leucine-rich repeat family protein"/>
    <property type="match status" value="1"/>
</dbReference>
<gene>
    <name evidence="22" type="ORF">SAY87_010840</name>
</gene>
<dbReference type="InterPro" id="IPR013210">
    <property type="entry name" value="LRR_N_plant-typ"/>
</dbReference>
<reference evidence="22 23" key="1">
    <citation type="journal article" date="2023" name="Hortic Res">
        <title>Pangenome of water caltrop reveals structural variations and asymmetric subgenome divergence after allopolyploidization.</title>
        <authorList>
            <person name="Zhang X."/>
            <person name="Chen Y."/>
            <person name="Wang L."/>
            <person name="Yuan Y."/>
            <person name="Fang M."/>
            <person name="Shi L."/>
            <person name="Lu R."/>
            <person name="Comes H.P."/>
            <person name="Ma Y."/>
            <person name="Chen Y."/>
            <person name="Huang G."/>
            <person name="Zhou Y."/>
            <person name="Zheng Z."/>
            <person name="Qiu Y."/>
        </authorList>
    </citation>
    <scope>NUCLEOTIDE SEQUENCE [LARGE SCALE GENOMIC DNA]</scope>
    <source>
        <tissue evidence="22">Roots</tissue>
    </source>
</reference>
<name>A0AAN7GQ27_9MYRT</name>
<evidence type="ECO:0000256" key="9">
    <source>
        <dbReference type="ARBA" id="ARBA00022737"/>
    </source>
</evidence>
<dbReference type="SUPFAM" id="SSF52058">
    <property type="entry name" value="L domain-like"/>
    <property type="match status" value="1"/>
</dbReference>
<dbReference type="PANTHER" id="PTHR45974">
    <property type="entry name" value="RECEPTOR-LIKE PROTEIN 55"/>
    <property type="match status" value="1"/>
</dbReference>
<evidence type="ECO:0000256" key="13">
    <source>
        <dbReference type="ARBA" id="ARBA00022989"/>
    </source>
</evidence>
<dbReference type="FunFam" id="3.80.10.10:FF:000542">
    <property type="entry name" value="Leucine-rich repeat protein kinase family protein"/>
    <property type="match status" value="1"/>
</dbReference>
<evidence type="ECO:0000259" key="21">
    <source>
        <dbReference type="PROSITE" id="PS50011"/>
    </source>
</evidence>
<dbReference type="PROSITE" id="PS50011">
    <property type="entry name" value="PROTEIN_KINASE_DOM"/>
    <property type="match status" value="1"/>
</dbReference>
<organism evidence="22 23">
    <name type="scientific">Trapa incisa</name>
    <dbReference type="NCBI Taxonomy" id="236973"/>
    <lineage>
        <taxon>Eukaryota</taxon>
        <taxon>Viridiplantae</taxon>
        <taxon>Streptophyta</taxon>
        <taxon>Embryophyta</taxon>
        <taxon>Tracheophyta</taxon>
        <taxon>Spermatophyta</taxon>
        <taxon>Magnoliopsida</taxon>
        <taxon>eudicotyledons</taxon>
        <taxon>Gunneridae</taxon>
        <taxon>Pentapetalae</taxon>
        <taxon>rosids</taxon>
        <taxon>malvids</taxon>
        <taxon>Myrtales</taxon>
        <taxon>Lythraceae</taxon>
        <taxon>Trapa</taxon>
    </lineage>
</organism>
<evidence type="ECO:0000256" key="19">
    <source>
        <dbReference type="SAM" id="Phobius"/>
    </source>
</evidence>
<evidence type="ECO:0000256" key="20">
    <source>
        <dbReference type="SAM" id="SignalP"/>
    </source>
</evidence>
<evidence type="ECO:0000256" key="5">
    <source>
        <dbReference type="ARBA" id="ARBA00022614"/>
    </source>
</evidence>
<keyword evidence="8 20" id="KW-0732">Signal</keyword>
<feature type="binding site" evidence="17">
    <location>
        <position position="661"/>
    </location>
    <ligand>
        <name>ATP</name>
        <dbReference type="ChEBI" id="CHEBI:30616"/>
    </ligand>
</feature>
<evidence type="ECO:0000256" key="18">
    <source>
        <dbReference type="SAM" id="MobiDB-lite"/>
    </source>
</evidence>
<keyword evidence="9" id="KW-0677">Repeat</keyword>
<protein>
    <recommendedName>
        <fullName evidence="3">non-specific serine/threonine protein kinase</fullName>
        <ecNumber evidence="3">2.7.11.1</ecNumber>
    </recommendedName>
</protein>
<dbReference type="SMART" id="SM00220">
    <property type="entry name" value="S_TKc"/>
    <property type="match status" value="1"/>
</dbReference>
<proteinExistence type="inferred from homology"/>
<dbReference type="Gene3D" id="1.10.510.10">
    <property type="entry name" value="Transferase(Phosphotransferase) domain 1"/>
    <property type="match status" value="1"/>
</dbReference>
<dbReference type="PANTHER" id="PTHR45974:SF242">
    <property type="entry name" value="LEUCINE-RICH REPEAT PROTEIN KINASE FAMILY PROTEIN"/>
    <property type="match status" value="1"/>
</dbReference>
<feature type="transmembrane region" description="Helical" evidence="19">
    <location>
        <begin position="560"/>
        <end position="583"/>
    </location>
</feature>
<dbReference type="EMBL" id="JAXIOK010000022">
    <property type="protein sequence ID" value="KAK4744528.1"/>
    <property type="molecule type" value="Genomic_DNA"/>
</dbReference>
<dbReference type="SUPFAM" id="SSF56112">
    <property type="entry name" value="Protein kinase-like (PK-like)"/>
    <property type="match status" value="1"/>
</dbReference>
<evidence type="ECO:0000256" key="17">
    <source>
        <dbReference type="PROSITE-ProRule" id="PRU10141"/>
    </source>
</evidence>
<evidence type="ECO:0000313" key="23">
    <source>
        <dbReference type="Proteomes" id="UP001345219"/>
    </source>
</evidence>
<dbReference type="Gene3D" id="3.30.200.20">
    <property type="entry name" value="Phosphorylase Kinase, domain 1"/>
    <property type="match status" value="1"/>
</dbReference>
<feature type="region of interest" description="Disordered" evidence="18">
    <location>
        <begin position="909"/>
        <end position="948"/>
    </location>
</feature>
<dbReference type="Pfam" id="PF00560">
    <property type="entry name" value="LRR_1"/>
    <property type="match status" value="3"/>
</dbReference>
<keyword evidence="4" id="KW-0723">Serine/threonine-protein kinase</keyword>
<dbReference type="PROSITE" id="PS00107">
    <property type="entry name" value="PROTEIN_KINASE_ATP"/>
    <property type="match status" value="1"/>
</dbReference>
<feature type="domain" description="Protein kinase" evidence="21">
    <location>
        <begin position="633"/>
        <end position="906"/>
    </location>
</feature>
<keyword evidence="23" id="KW-1185">Reference proteome</keyword>
<comment type="similarity">
    <text evidence="2">Belongs to the protein kinase superfamily. Ser/Thr protein kinase family.</text>
</comment>
<dbReference type="Pfam" id="PF08263">
    <property type="entry name" value="LRRNT_2"/>
    <property type="match status" value="1"/>
</dbReference>
<dbReference type="Gene3D" id="3.80.10.10">
    <property type="entry name" value="Ribonuclease Inhibitor"/>
    <property type="match status" value="3"/>
</dbReference>
<dbReference type="InterPro" id="IPR011009">
    <property type="entry name" value="Kinase-like_dom_sf"/>
</dbReference>
<accession>A0AAN7GQ27</accession>
<dbReference type="CDD" id="cd14066">
    <property type="entry name" value="STKc_IRAK"/>
    <property type="match status" value="1"/>
</dbReference>
<dbReference type="EC" id="2.7.11.1" evidence="3"/>
<dbReference type="GO" id="GO:0004674">
    <property type="term" value="F:protein serine/threonine kinase activity"/>
    <property type="evidence" value="ECO:0007669"/>
    <property type="project" value="UniProtKB-KW"/>
</dbReference>
<dbReference type="InterPro" id="IPR001611">
    <property type="entry name" value="Leu-rich_rpt"/>
</dbReference>
<evidence type="ECO:0000256" key="6">
    <source>
        <dbReference type="ARBA" id="ARBA00022679"/>
    </source>
</evidence>
<dbReference type="FunFam" id="3.30.200.20:FF:000328">
    <property type="entry name" value="Leucine-rich repeat protein kinase family protein"/>
    <property type="match status" value="1"/>
</dbReference>
<keyword evidence="13 19" id="KW-1133">Transmembrane helix</keyword>
<dbReference type="GO" id="GO:0016020">
    <property type="term" value="C:membrane"/>
    <property type="evidence" value="ECO:0007669"/>
    <property type="project" value="UniProtKB-SubCell"/>
</dbReference>
<keyword evidence="16" id="KW-0325">Glycoprotein</keyword>
<dbReference type="FunFam" id="1.10.510.10:FF:000453">
    <property type="entry name" value="LRR receptor-like serine/threonine-protein kinase HSL2"/>
    <property type="match status" value="1"/>
</dbReference>
<dbReference type="InterPro" id="IPR008271">
    <property type="entry name" value="Ser/Thr_kinase_AS"/>
</dbReference>
<comment type="subcellular location">
    <subcellularLocation>
        <location evidence="1">Membrane</location>
        <topology evidence="1">Single-pass type I membrane protein</topology>
    </subcellularLocation>
</comment>
<comment type="caution">
    <text evidence="22">The sequence shown here is derived from an EMBL/GenBank/DDBJ whole genome shotgun (WGS) entry which is preliminary data.</text>
</comment>
<dbReference type="AlphaFoldDB" id="A0AAN7GQ27"/>
<sequence>MAAEWRLLLFFAIFYGRFHAILSYTNIDDFNAITSLKSTWENVPPTWHKSDDPCGLPWEGVTCNESRITGLGLSTMGIKGKLTGDIGSLNELKILDLSFNKDLTGPISPQIGNLQKLNILILAGCGLSGTIPNELGNLSDLTFLALNSNNFTGIIPPSLGKLSKLYWLDLADNQLTGPLPVSTESSPGLDNLLKAKHFHLNKNQLEGPIPEKLFNDQMILIHILFDGNQLTGPIPSSLGLMKDLEVLRLDRNNLSGSIPSIFSNFTRVTELNLAFNGFSGSIPDLSDMVSLNYVDLSRNSFETSEVPGWFSALSNLTTLVLEYGPLQGPLPKNLTLFNFPQIQQVKLSNNRISGTLDIVAIRSPQLQLIDLQYNSISALTEGLSGYMNTLNLTGNPVCSSMIGSNKNYCQLPERMDPYSTSLALCRNEMCPGDRKRSPQSCECAVPYEGTLRFRGPSFRELTNDTVFRELEISMYTKLDLTPGSVYLQNPFFDKDDYLQIHLALFPASGKEYFNRSEVQWLGFQLSNQTYKPPKRFGPYYFLASPYPFPVSSKTSFSTGVIAGVAGGGSVLVLILIGLGIYAIRQKKRADMAIQSHKAFASWGAASGKDSGGAPQLKGARWFSFDELKKCTNNFSGSVIGSGGYGKVYRGILPDGQVVAIKRAQQGSMQGGPEFRTEIELLSRVHHKNLVALVGFCFEQGEQMLVYEFMPNGTLREALSGKSGIHLDWKKRLRVAVGSARGLAYLHELANPPIIHRDIKSTNILLDETLTAKVADFGLSKLVSDSEKGHVSTQVKGTLGYLDPEYYMTQQLTEKSDVYSLGVVMLELITSKIPIEKGKYIVREIRLAMNKDDEYHGISELMDPSIRKSGNLVGFSKFLELAMQCLEESSSNRPTMNQVVKALETILQNDGVGSDPTSASSSATDYGASKGVRRHPYDETHSKDTNYNDSFDYSSGNEICTKIEPK</sequence>
<feature type="chain" id="PRO_5043008815" description="non-specific serine/threonine protein kinase" evidence="20">
    <location>
        <begin position="24"/>
        <end position="965"/>
    </location>
</feature>
<keyword evidence="11" id="KW-0418">Kinase</keyword>
<keyword evidence="7 19" id="KW-0812">Transmembrane</keyword>
<evidence type="ECO:0000256" key="4">
    <source>
        <dbReference type="ARBA" id="ARBA00022527"/>
    </source>
</evidence>
<dbReference type="InterPro" id="IPR000719">
    <property type="entry name" value="Prot_kinase_dom"/>
</dbReference>
<feature type="signal peptide" evidence="20">
    <location>
        <begin position="1"/>
        <end position="23"/>
    </location>
</feature>
<dbReference type="InterPro" id="IPR017441">
    <property type="entry name" value="Protein_kinase_ATP_BS"/>
</dbReference>
<evidence type="ECO:0000256" key="15">
    <source>
        <dbReference type="ARBA" id="ARBA00023170"/>
    </source>
</evidence>
<evidence type="ECO:0000256" key="14">
    <source>
        <dbReference type="ARBA" id="ARBA00023136"/>
    </source>
</evidence>
<evidence type="ECO:0000256" key="2">
    <source>
        <dbReference type="ARBA" id="ARBA00008684"/>
    </source>
</evidence>
<keyword evidence="15" id="KW-0675">Receptor</keyword>
<evidence type="ECO:0000256" key="11">
    <source>
        <dbReference type="ARBA" id="ARBA00022777"/>
    </source>
</evidence>
<evidence type="ECO:0000256" key="12">
    <source>
        <dbReference type="ARBA" id="ARBA00022840"/>
    </source>
</evidence>
<evidence type="ECO:0000256" key="3">
    <source>
        <dbReference type="ARBA" id="ARBA00012513"/>
    </source>
</evidence>
<keyword evidence="6" id="KW-0808">Transferase</keyword>
<keyword evidence="5" id="KW-0433">Leucine-rich repeat</keyword>
<keyword evidence="12 17" id="KW-0067">ATP-binding</keyword>
<evidence type="ECO:0000256" key="8">
    <source>
        <dbReference type="ARBA" id="ARBA00022729"/>
    </source>
</evidence>
<dbReference type="InterPro" id="IPR032675">
    <property type="entry name" value="LRR_dom_sf"/>
</dbReference>
<evidence type="ECO:0000256" key="7">
    <source>
        <dbReference type="ARBA" id="ARBA00022692"/>
    </source>
</evidence>
<evidence type="ECO:0000256" key="10">
    <source>
        <dbReference type="ARBA" id="ARBA00022741"/>
    </source>
</evidence>
<dbReference type="GO" id="GO:0005524">
    <property type="term" value="F:ATP binding"/>
    <property type="evidence" value="ECO:0007669"/>
    <property type="project" value="UniProtKB-UniRule"/>
</dbReference>
<dbReference type="Proteomes" id="UP001345219">
    <property type="component" value="Chromosome 9"/>
</dbReference>
<dbReference type="PROSITE" id="PS00108">
    <property type="entry name" value="PROTEIN_KINASE_ST"/>
    <property type="match status" value="1"/>
</dbReference>
<keyword evidence="14 19" id="KW-0472">Membrane</keyword>
<dbReference type="Pfam" id="PF00069">
    <property type="entry name" value="Pkinase"/>
    <property type="match status" value="1"/>
</dbReference>
<keyword evidence="10 17" id="KW-0547">Nucleotide-binding</keyword>
<evidence type="ECO:0000256" key="16">
    <source>
        <dbReference type="ARBA" id="ARBA00023180"/>
    </source>
</evidence>